<dbReference type="SUPFAM" id="SSF53187">
    <property type="entry name" value="Zn-dependent exopeptidases"/>
    <property type="match status" value="1"/>
</dbReference>
<sequence length="444" mass="46848">MTTARDLRRPTTPSTRYLDALRERTEERALVAAPLSSPHPGAPDALRTAVTDAVTAREERIVALARRIFADPEEAFAEHRAAAAVAEELHRDGHEAEVGRFGLPTTVLASAGRASGGPVIAVLAEYDALPGIGHGCGHNIIAAAAVGAFLGVAAVADRLDGRVVLLGTPAEEGSSGKELMAREGAFDGLDAAIMAHPFGYDAADHPFIGRRILRVRYLGVPAHASAAPFMGRNALDAATLHYQAVAQLRQHLPPGDRVHGVLSGGDRPSVVPAHASLEYYLRSPEAATLRELSDRLTEISEGIAIATGTGVELDWDPLPFTLPSRFNRPLNERWAVNQEQRGRRVLTREVVPSELAASTDFGNVSVRLPGIHPVIAVAPPEVALHTAEFAAYAGGEAGDRAAVDAAHGLALTALDFLTDPALRAAVAEDFAAAGGPLDVERYFS</sequence>
<dbReference type="RefSeq" id="WP_338092001.1">
    <property type="nucleotide sequence ID" value="NZ_JACHVP010000001.1"/>
</dbReference>
<dbReference type="GO" id="GO:0016805">
    <property type="term" value="F:dipeptidase activity"/>
    <property type="evidence" value="ECO:0007669"/>
    <property type="project" value="InterPro"/>
</dbReference>
<feature type="domain" description="Peptidase M20 dimerisation" evidence="2">
    <location>
        <begin position="215"/>
        <end position="301"/>
    </location>
</feature>
<dbReference type="InterPro" id="IPR017439">
    <property type="entry name" value="Amidohydrolase"/>
</dbReference>
<dbReference type="Gene3D" id="3.30.70.360">
    <property type="match status" value="1"/>
</dbReference>
<dbReference type="GO" id="GO:0071713">
    <property type="term" value="F:para-aminobenzoyl-glutamate hydrolase activity"/>
    <property type="evidence" value="ECO:0007669"/>
    <property type="project" value="TreeGrafter"/>
</dbReference>
<comment type="similarity">
    <text evidence="1">Belongs to the peptidase M20A family.</text>
</comment>
<dbReference type="InterPro" id="IPR052030">
    <property type="entry name" value="Peptidase_M20/M20A_hydrolases"/>
</dbReference>
<gene>
    <name evidence="3" type="ORF">FHX33_001021</name>
</gene>
<name>A0A7W4UU12_LEIAQ</name>
<dbReference type="PANTHER" id="PTHR30575:SF0">
    <property type="entry name" value="XAA-ARG DIPEPTIDASE"/>
    <property type="match status" value="1"/>
</dbReference>
<dbReference type="GO" id="GO:0005737">
    <property type="term" value="C:cytoplasm"/>
    <property type="evidence" value="ECO:0007669"/>
    <property type="project" value="TreeGrafter"/>
</dbReference>
<dbReference type="InterPro" id="IPR036264">
    <property type="entry name" value="Bact_exopeptidase_dim_dom"/>
</dbReference>
<dbReference type="NCBIfam" id="TIGR01891">
    <property type="entry name" value="amidohydrolases"/>
    <property type="match status" value="1"/>
</dbReference>
<evidence type="ECO:0000256" key="1">
    <source>
        <dbReference type="PIRNR" id="PIRNR037226"/>
    </source>
</evidence>
<dbReference type="Pfam" id="PF01546">
    <property type="entry name" value="Peptidase_M20"/>
    <property type="match status" value="1"/>
</dbReference>
<protein>
    <recommendedName>
        <fullName evidence="1">Peptidase M20 domain-containing protein 2</fullName>
    </recommendedName>
</protein>
<proteinExistence type="inferred from homology"/>
<dbReference type="InterPro" id="IPR017144">
    <property type="entry name" value="Xaa-Arg_dipeptidase"/>
</dbReference>
<dbReference type="InterPro" id="IPR002933">
    <property type="entry name" value="Peptidase_M20"/>
</dbReference>
<reference evidence="3 4" key="1">
    <citation type="submission" date="2020-08" db="EMBL/GenBank/DDBJ databases">
        <title>Sequencing the genomes of 1000 actinobacteria strains.</title>
        <authorList>
            <person name="Klenk H.-P."/>
        </authorList>
    </citation>
    <scope>NUCLEOTIDE SEQUENCE [LARGE SCALE GENOMIC DNA]</scope>
    <source>
        <strain evidence="3 4">DSM 20146</strain>
    </source>
</reference>
<dbReference type="EMBL" id="JACHVP010000001">
    <property type="protein sequence ID" value="MBB2966289.1"/>
    <property type="molecule type" value="Genomic_DNA"/>
</dbReference>
<evidence type="ECO:0000313" key="4">
    <source>
        <dbReference type="Proteomes" id="UP000538196"/>
    </source>
</evidence>
<dbReference type="PIRSF" id="PIRSF037226">
    <property type="entry name" value="Amidohydrolase_ACY1L2_prd"/>
    <property type="match status" value="1"/>
</dbReference>
<dbReference type="Pfam" id="PF07687">
    <property type="entry name" value="M20_dimer"/>
    <property type="match status" value="1"/>
</dbReference>
<dbReference type="AlphaFoldDB" id="A0A7W4UU12"/>
<dbReference type="Proteomes" id="UP000538196">
    <property type="component" value="Unassembled WGS sequence"/>
</dbReference>
<comment type="caution">
    <text evidence="3">The sequence shown here is derived from an EMBL/GenBank/DDBJ whole genome shotgun (WGS) entry which is preliminary data.</text>
</comment>
<dbReference type="FunFam" id="3.30.70.360:FF:000004">
    <property type="entry name" value="Peptidase M20 domain-containing protein 2"/>
    <property type="match status" value="1"/>
</dbReference>
<accession>A0A7W4UU12</accession>
<evidence type="ECO:0000313" key="3">
    <source>
        <dbReference type="EMBL" id="MBB2966289.1"/>
    </source>
</evidence>
<dbReference type="GO" id="GO:0046657">
    <property type="term" value="P:folic acid catabolic process"/>
    <property type="evidence" value="ECO:0007669"/>
    <property type="project" value="TreeGrafter"/>
</dbReference>
<organism evidence="3 4">
    <name type="scientific">Leifsonia aquatica</name>
    <name type="common">Corynebacterium aquaticum</name>
    <dbReference type="NCBI Taxonomy" id="144185"/>
    <lineage>
        <taxon>Bacteria</taxon>
        <taxon>Bacillati</taxon>
        <taxon>Actinomycetota</taxon>
        <taxon>Actinomycetes</taxon>
        <taxon>Micrococcales</taxon>
        <taxon>Microbacteriaceae</taxon>
        <taxon>Leifsonia</taxon>
    </lineage>
</organism>
<dbReference type="InterPro" id="IPR011650">
    <property type="entry name" value="Peptidase_M20_dimer"/>
</dbReference>
<keyword evidence="4" id="KW-1185">Reference proteome</keyword>
<evidence type="ECO:0000259" key="2">
    <source>
        <dbReference type="Pfam" id="PF07687"/>
    </source>
</evidence>
<dbReference type="Gene3D" id="3.40.630.10">
    <property type="entry name" value="Zn peptidases"/>
    <property type="match status" value="1"/>
</dbReference>
<dbReference type="PANTHER" id="PTHR30575">
    <property type="entry name" value="PEPTIDASE M20"/>
    <property type="match status" value="1"/>
</dbReference>
<keyword evidence="3" id="KW-0378">Hydrolase</keyword>
<dbReference type="SUPFAM" id="SSF55031">
    <property type="entry name" value="Bacterial exopeptidase dimerisation domain"/>
    <property type="match status" value="1"/>
</dbReference>